<dbReference type="STRING" id="360411.AC812_16660"/>
<keyword evidence="3" id="KW-1185">Reference proteome</keyword>
<sequence>MLAGAKGAWLFKTPYTAFPQKGFLAFFPYLLLGKLVGSDGDYHTRIFLFHLFRIVGIGFCLYAVYRFASIFIRETPGRFLALILSTFGGGLGFLYFLGLNKIWSYLPLEFYSPETFGFLSFLSIPHLVWARGFLFIGLAKFLESNSNNSLKESVIIGVLWNLLAFMQPLTVPIGWLILSAYNLVELVLASRRGFNDLKKYLHDHMLKLIVIVLVSSPLVIYTFVAFRLDPFLKAWQSQNVILSPPVIEYFLAYGLIIPFAIVGILNNNTRPKFRLLITWTCLLPFLIYAPYLLQRRLAEGSFVVLSILAINGLIHIRNRLGKLWVSWYLINFVTTFTLLAGSLDVISAKAFPLYLHKEEVQLFESVRKLIPEQSVVLADWEISTLLPAHAPVRVIIGHGPESIRAKLIREQVDLLFLKGNSLEFFKFLKEEQVDYWILSKSKTPRFMKPGSEMEFLNKITENSKYIIYKVSPIIKN</sequence>
<dbReference type="EMBL" id="LGHJ01000029">
    <property type="protein sequence ID" value="KPL70775.1"/>
    <property type="molecule type" value="Genomic_DNA"/>
</dbReference>
<proteinExistence type="predicted"/>
<keyword evidence="1" id="KW-1133">Transmembrane helix</keyword>
<keyword evidence="1" id="KW-0812">Transmembrane</keyword>
<feature type="transmembrane region" description="Helical" evidence="1">
    <location>
        <begin position="206"/>
        <end position="226"/>
    </location>
</feature>
<feature type="transmembrane region" description="Helical" evidence="1">
    <location>
        <begin position="118"/>
        <end position="138"/>
    </location>
</feature>
<feature type="transmembrane region" description="Helical" evidence="1">
    <location>
        <begin position="79"/>
        <end position="98"/>
    </location>
</feature>
<feature type="transmembrane region" description="Helical" evidence="1">
    <location>
        <begin position="173"/>
        <end position="194"/>
    </location>
</feature>
<evidence type="ECO:0000313" key="2">
    <source>
        <dbReference type="EMBL" id="KPL70775.1"/>
    </source>
</evidence>
<comment type="caution">
    <text evidence="2">The sequence shown here is derived from an EMBL/GenBank/DDBJ whole genome shotgun (WGS) entry which is preliminary data.</text>
</comment>
<reference evidence="2 3" key="1">
    <citation type="submission" date="2015-07" db="EMBL/GenBank/DDBJ databases">
        <title>Draft genome of Bellilinea caldifistulae DSM 17877.</title>
        <authorList>
            <person name="Hemp J."/>
            <person name="Ward L.M."/>
            <person name="Pace L.A."/>
            <person name="Fischer W.W."/>
        </authorList>
    </citation>
    <scope>NUCLEOTIDE SEQUENCE [LARGE SCALE GENOMIC DNA]</scope>
    <source>
        <strain evidence="2 3">GOMI-1</strain>
    </source>
</reference>
<dbReference type="AlphaFoldDB" id="A0A0P6X919"/>
<gene>
    <name evidence="2" type="ORF">AC812_16660</name>
</gene>
<feature type="transmembrane region" description="Helical" evidence="1">
    <location>
        <begin position="273"/>
        <end position="291"/>
    </location>
</feature>
<feature type="transmembrane region" description="Helical" evidence="1">
    <location>
        <begin position="323"/>
        <end position="343"/>
    </location>
</feature>
<evidence type="ECO:0000256" key="1">
    <source>
        <dbReference type="SAM" id="Phobius"/>
    </source>
</evidence>
<evidence type="ECO:0000313" key="3">
    <source>
        <dbReference type="Proteomes" id="UP000050514"/>
    </source>
</evidence>
<keyword evidence="1" id="KW-0472">Membrane</keyword>
<feature type="transmembrane region" description="Helical" evidence="1">
    <location>
        <begin position="46"/>
        <end position="67"/>
    </location>
</feature>
<accession>A0A0P6X919</accession>
<feature type="transmembrane region" description="Helical" evidence="1">
    <location>
        <begin position="297"/>
        <end position="316"/>
    </location>
</feature>
<dbReference type="Proteomes" id="UP000050514">
    <property type="component" value="Unassembled WGS sequence"/>
</dbReference>
<feature type="transmembrane region" description="Helical" evidence="1">
    <location>
        <begin position="246"/>
        <end position="266"/>
    </location>
</feature>
<name>A0A0P6X919_9CHLR</name>
<organism evidence="2 3">
    <name type="scientific">Bellilinea caldifistulae</name>
    <dbReference type="NCBI Taxonomy" id="360411"/>
    <lineage>
        <taxon>Bacteria</taxon>
        <taxon>Bacillati</taxon>
        <taxon>Chloroflexota</taxon>
        <taxon>Anaerolineae</taxon>
        <taxon>Anaerolineales</taxon>
        <taxon>Anaerolineaceae</taxon>
        <taxon>Bellilinea</taxon>
    </lineage>
</organism>
<evidence type="ECO:0008006" key="4">
    <source>
        <dbReference type="Google" id="ProtNLM"/>
    </source>
</evidence>
<protein>
    <recommendedName>
        <fullName evidence="4">Glycosyltransferase RgtA/B/C/D-like domain-containing protein</fullName>
    </recommendedName>
</protein>